<reference evidence="2" key="1">
    <citation type="submission" date="2016-04" db="EMBL/GenBank/DDBJ databases">
        <authorList>
            <person name="Evans L.H."/>
            <person name="Alamgir A."/>
            <person name="Owens N."/>
            <person name="Weber N.D."/>
            <person name="Virtaneva K."/>
            <person name="Barbian K."/>
            <person name="Babar A."/>
            <person name="Rosenke K."/>
        </authorList>
    </citation>
    <scope>NUCLEOTIDE SEQUENCE</scope>
    <source>
        <strain evidence="2">Nono1</strain>
    </source>
</reference>
<evidence type="ECO:0000313" key="2">
    <source>
        <dbReference type="EMBL" id="SBP00146.1"/>
    </source>
</evidence>
<accession>A0A1M4EMR3</accession>
<name>A0A1M4EMR3_9ACTN</name>
<sequence>MRAQLDRLANISTLTNVRLGVVPWSAELPRVPLHGFAVFDGERVVVETYTRLLQDLGTGSTRTPGRCSS</sequence>
<dbReference type="Pfam" id="PF19054">
    <property type="entry name" value="DUF5753"/>
    <property type="match status" value="1"/>
</dbReference>
<evidence type="ECO:0000259" key="1">
    <source>
        <dbReference type="Pfam" id="PF19054"/>
    </source>
</evidence>
<protein>
    <recommendedName>
        <fullName evidence="1">DUF5753 domain-containing protein</fullName>
    </recommendedName>
</protein>
<dbReference type="EMBL" id="LT559118">
    <property type="protein sequence ID" value="SBP00146.1"/>
    <property type="molecule type" value="Genomic_DNA"/>
</dbReference>
<organism evidence="2">
    <name type="scientific">Nonomuraea gerenzanensis</name>
    <dbReference type="NCBI Taxonomy" id="93944"/>
    <lineage>
        <taxon>Bacteria</taxon>
        <taxon>Bacillati</taxon>
        <taxon>Actinomycetota</taxon>
        <taxon>Actinomycetes</taxon>
        <taxon>Streptosporangiales</taxon>
        <taxon>Streptosporangiaceae</taxon>
        <taxon>Nonomuraea</taxon>
    </lineage>
</organism>
<dbReference type="AlphaFoldDB" id="A0A1M4EMR3"/>
<feature type="domain" description="DUF5753" evidence="1">
    <location>
        <begin position="1"/>
        <end position="46"/>
    </location>
</feature>
<proteinExistence type="predicted"/>
<dbReference type="InterPro" id="IPR043917">
    <property type="entry name" value="DUF5753"/>
</dbReference>
<gene>
    <name evidence="2" type="ORF">BN4615_P9662</name>
</gene>